<protein>
    <submittedName>
        <fullName evidence="1">405_t:CDS:1</fullName>
    </submittedName>
</protein>
<keyword evidence="2" id="KW-1185">Reference proteome</keyword>
<feature type="non-terminal residue" evidence="1">
    <location>
        <position position="1"/>
    </location>
</feature>
<dbReference type="EMBL" id="CAJVQC010062141">
    <property type="protein sequence ID" value="CAG8802390.1"/>
    <property type="molecule type" value="Genomic_DNA"/>
</dbReference>
<dbReference type="Proteomes" id="UP000789920">
    <property type="component" value="Unassembled WGS sequence"/>
</dbReference>
<evidence type="ECO:0000313" key="2">
    <source>
        <dbReference type="Proteomes" id="UP000789920"/>
    </source>
</evidence>
<reference evidence="1" key="1">
    <citation type="submission" date="2021-06" db="EMBL/GenBank/DDBJ databases">
        <authorList>
            <person name="Kallberg Y."/>
            <person name="Tangrot J."/>
            <person name="Rosling A."/>
        </authorList>
    </citation>
    <scope>NUCLEOTIDE SEQUENCE</scope>
    <source>
        <strain evidence="1">MA461A</strain>
    </source>
</reference>
<accession>A0ACA9RNG0</accession>
<organism evidence="1 2">
    <name type="scientific">Racocetra persica</name>
    <dbReference type="NCBI Taxonomy" id="160502"/>
    <lineage>
        <taxon>Eukaryota</taxon>
        <taxon>Fungi</taxon>
        <taxon>Fungi incertae sedis</taxon>
        <taxon>Mucoromycota</taxon>
        <taxon>Glomeromycotina</taxon>
        <taxon>Glomeromycetes</taxon>
        <taxon>Diversisporales</taxon>
        <taxon>Gigasporaceae</taxon>
        <taxon>Racocetra</taxon>
    </lineage>
</organism>
<comment type="caution">
    <text evidence="1">The sequence shown here is derived from an EMBL/GenBank/DDBJ whole genome shotgun (WGS) entry which is preliminary data.</text>
</comment>
<evidence type="ECO:0000313" key="1">
    <source>
        <dbReference type="EMBL" id="CAG8802390.1"/>
    </source>
</evidence>
<feature type="non-terminal residue" evidence="1">
    <location>
        <position position="68"/>
    </location>
</feature>
<sequence length="68" mass="8047">DNNEINKCEECDSSTSIYSDNYVNSQFSKKEKELSTMWKYFKKIKKSGKWKCKRCPSKYEKNTSTSTL</sequence>
<name>A0ACA9RNG0_9GLOM</name>
<proteinExistence type="predicted"/>
<gene>
    <name evidence="1" type="ORF">RPERSI_LOCUS21307</name>
</gene>